<evidence type="ECO:0000313" key="2">
    <source>
        <dbReference type="EMBL" id="MFC4305150.1"/>
    </source>
</evidence>
<dbReference type="InterPro" id="IPR036010">
    <property type="entry name" value="2Fe-2S_ferredoxin-like_sf"/>
</dbReference>
<dbReference type="InterPro" id="IPR001041">
    <property type="entry name" value="2Fe-2S_ferredoxin-type"/>
</dbReference>
<dbReference type="EMBL" id="JBHSED010000035">
    <property type="protein sequence ID" value="MFC4305150.1"/>
    <property type="molecule type" value="Genomic_DNA"/>
</dbReference>
<keyword evidence="3" id="KW-1185">Reference proteome</keyword>
<protein>
    <submittedName>
        <fullName evidence="2">(2Fe-2S)-binding protein</fullName>
    </submittedName>
</protein>
<organism evidence="2 3">
    <name type="scientific">Cohnella boryungensis</name>
    <dbReference type="NCBI Taxonomy" id="768479"/>
    <lineage>
        <taxon>Bacteria</taxon>
        <taxon>Bacillati</taxon>
        <taxon>Bacillota</taxon>
        <taxon>Bacilli</taxon>
        <taxon>Bacillales</taxon>
        <taxon>Paenibacillaceae</taxon>
        <taxon>Cohnella</taxon>
    </lineage>
</organism>
<evidence type="ECO:0000313" key="3">
    <source>
        <dbReference type="Proteomes" id="UP001595755"/>
    </source>
</evidence>
<gene>
    <name evidence="2" type="ORF">ACFO1S_17080</name>
</gene>
<dbReference type="CDD" id="cd00207">
    <property type="entry name" value="fer2"/>
    <property type="match status" value="1"/>
</dbReference>
<dbReference type="RefSeq" id="WP_204606339.1">
    <property type="nucleotide sequence ID" value="NZ_JBHSED010000035.1"/>
</dbReference>
<sequence length="115" mass="12406">MSGGRIEQHPVLGDLPSAKPVRIQFDGQAFACREGESVAAALLANGIRRLRVHEEQGTPRGIFCNIGHCMECRVTVDGLPGIRACLTPVREGIVVLSGVRLPTPFQHAGQKEEHS</sequence>
<dbReference type="Proteomes" id="UP001595755">
    <property type="component" value="Unassembled WGS sequence"/>
</dbReference>
<proteinExistence type="predicted"/>
<dbReference type="InterPro" id="IPR042204">
    <property type="entry name" value="2Fe-2S-bd_N"/>
</dbReference>
<dbReference type="SUPFAM" id="SSF54292">
    <property type="entry name" value="2Fe-2S ferredoxin-like"/>
    <property type="match status" value="1"/>
</dbReference>
<keyword evidence="1" id="KW-0560">Oxidoreductase</keyword>
<dbReference type="Gene3D" id="3.10.20.440">
    <property type="entry name" value="2Fe-2S iron-sulphur cluster binding domain, sarcosine oxidase, alpha subunit, N-terminal domain"/>
    <property type="match status" value="1"/>
</dbReference>
<reference evidence="3" key="1">
    <citation type="journal article" date="2019" name="Int. J. Syst. Evol. Microbiol.">
        <title>The Global Catalogue of Microorganisms (GCM) 10K type strain sequencing project: providing services to taxonomists for standard genome sequencing and annotation.</title>
        <authorList>
            <consortium name="The Broad Institute Genomics Platform"/>
            <consortium name="The Broad Institute Genome Sequencing Center for Infectious Disease"/>
            <person name="Wu L."/>
            <person name="Ma J."/>
        </authorList>
    </citation>
    <scope>NUCLEOTIDE SEQUENCE [LARGE SCALE GENOMIC DNA]</scope>
    <source>
        <strain evidence="3">CGMCC 4.1641</strain>
    </source>
</reference>
<evidence type="ECO:0000256" key="1">
    <source>
        <dbReference type="ARBA" id="ARBA00023002"/>
    </source>
</evidence>
<name>A0ABV8SD80_9BACL</name>
<comment type="caution">
    <text evidence="2">The sequence shown here is derived from an EMBL/GenBank/DDBJ whole genome shotgun (WGS) entry which is preliminary data.</text>
</comment>
<accession>A0ABV8SD80</accession>
<dbReference type="Pfam" id="PF13510">
    <property type="entry name" value="Fer2_4"/>
    <property type="match status" value="1"/>
</dbReference>